<dbReference type="GO" id="GO:0006281">
    <property type="term" value="P:DNA repair"/>
    <property type="evidence" value="ECO:0007669"/>
    <property type="project" value="TreeGrafter"/>
</dbReference>
<proteinExistence type="predicted"/>
<dbReference type="NCBIfam" id="TIGR01509">
    <property type="entry name" value="HAD-SF-IA-v3"/>
    <property type="match status" value="1"/>
</dbReference>
<dbReference type="InterPro" id="IPR023214">
    <property type="entry name" value="HAD_sf"/>
</dbReference>
<protein>
    <submittedName>
        <fullName evidence="1">Uncharacterized protein</fullName>
    </submittedName>
</protein>
<dbReference type="InterPro" id="IPR041492">
    <property type="entry name" value="HAD_2"/>
</dbReference>
<dbReference type="Pfam" id="PF13419">
    <property type="entry name" value="HAD_2"/>
    <property type="match status" value="1"/>
</dbReference>
<accession>A0A7S3Q7S2</accession>
<dbReference type="SUPFAM" id="SSF56784">
    <property type="entry name" value="HAD-like"/>
    <property type="match status" value="1"/>
</dbReference>
<dbReference type="InterPro" id="IPR006439">
    <property type="entry name" value="HAD-SF_hydro_IA"/>
</dbReference>
<dbReference type="AlphaFoldDB" id="A0A7S3Q7S2"/>
<dbReference type="PANTHER" id="PTHR43434:SF22">
    <property type="entry name" value="PHOSPHOGLYCOLATE PHOSPHATASE"/>
    <property type="match status" value="1"/>
</dbReference>
<evidence type="ECO:0000313" key="1">
    <source>
        <dbReference type="EMBL" id="CAE0467775.1"/>
    </source>
</evidence>
<dbReference type="CDD" id="cd01427">
    <property type="entry name" value="HAD_like"/>
    <property type="match status" value="1"/>
</dbReference>
<dbReference type="Gene3D" id="1.10.150.240">
    <property type="entry name" value="Putative phosphatase, domain 2"/>
    <property type="match status" value="1"/>
</dbReference>
<dbReference type="EMBL" id="HBIO01016408">
    <property type="protein sequence ID" value="CAE0467775.1"/>
    <property type="molecule type" value="Transcribed_RNA"/>
</dbReference>
<dbReference type="Gene3D" id="3.40.50.1000">
    <property type="entry name" value="HAD superfamily/HAD-like"/>
    <property type="match status" value="1"/>
</dbReference>
<dbReference type="SFLD" id="SFLDS00003">
    <property type="entry name" value="Haloacid_Dehalogenase"/>
    <property type="match status" value="1"/>
</dbReference>
<dbReference type="InterPro" id="IPR050155">
    <property type="entry name" value="HAD-like_hydrolase_sf"/>
</dbReference>
<dbReference type="SFLD" id="SFLDG01129">
    <property type="entry name" value="C1.5:_HAD__Beta-PGM__Phosphata"/>
    <property type="match status" value="1"/>
</dbReference>
<dbReference type="GO" id="GO:0008967">
    <property type="term" value="F:phosphoglycolate phosphatase activity"/>
    <property type="evidence" value="ECO:0007669"/>
    <property type="project" value="TreeGrafter"/>
</dbReference>
<dbReference type="PANTHER" id="PTHR43434">
    <property type="entry name" value="PHOSPHOGLYCOLATE PHOSPHATASE"/>
    <property type="match status" value="1"/>
</dbReference>
<gene>
    <name evidence="1" type="ORF">CDEB00056_LOCUS12628</name>
</gene>
<dbReference type="InterPro" id="IPR036412">
    <property type="entry name" value="HAD-like_sf"/>
</dbReference>
<organism evidence="1">
    <name type="scientific">Chaetoceros debilis</name>
    <dbReference type="NCBI Taxonomy" id="122233"/>
    <lineage>
        <taxon>Eukaryota</taxon>
        <taxon>Sar</taxon>
        <taxon>Stramenopiles</taxon>
        <taxon>Ochrophyta</taxon>
        <taxon>Bacillariophyta</taxon>
        <taxon>Coscinodiscophyceae</taxon>
        <taxon>Chaetocerotophycidae</taxon>
        <taxon>Chaetocerotales</taxon>
        <taxon>Chaetocerotaceae</taxon>
        <taxon>Chaetoceros</taxon>
    </lineage>
</organism>
<dbReference type="NCBIfam" id="TIGR01548">
    <property type="entry name" value="HAD-SF-IA-hyp1"/>
    <property type="match status" value="1"/>
</dbReference>
<sequence>MTAITFPTAKTLLLDMDGVLAEVSKSYRASIIATCHEYGATSITHDTISEWKTRGGCNNDWKLSHDLINTDPNGRKDLTYEQVVATFEKYYQGEGDTAGLCDLESLIPSKELLENLHQKCKAHGTGMAIVTGRPIKDCDKFLKLHGIDHLFDACVCMEDGPPKPDPFPVVRAVELLKVQTGKEVIMVGDTPDDVRAAIACGCRAIGVATPESVKVSSEEGRAHDTCALSVAMKECGADIVMKPGFEDLLGLF</sequence>
<reference evidence="1" key="1">
    <citation type="submission" date="2021-01" db="EMBL/GenBank/DDBJ databases">
        <authorList>
            <person name="Corre E."/>
            <person name="Pelletier E."/>
            <person name="Niang G."/>
            <person name="Scheremetjew M."/>
            <person name="Finn R."/>
            <person name="Kale V."/>
            <person name="Holt S."/>
            <person name="Cochrane G."/>
            <person name="Meng A."/>
            <person name="Brown T."/>
            <person name="Cohen L."/>
        </authorList>
    </citation>
    <scope>NUCLEOTIDE SEQUENCE</scope>
    <source>
        <strain evidence="1">MM31A-1</strain>
    </source>
</reference>
<name>A0A7S3Q7S2_9STRA</name>
<dbReference type="InterPro" id="IPR023198">
    <property type="entry name" value="PGP-like_dom2"/>
</dbReference>
<dbReference type="InterPro" id="IPR006438">
    <property type="entry name" value="HAD-SF_TIGR01548"/>
</dbReference>